<protein>
    <submittedName>
        <fullName evidence="2">Uncharacterized protein</fullName>
    </submittedName>
</protein>
<sequence>MSEEAVRQTRSQKRALERDAQPPEMDGKRVRLDRGDLLKGETAAGGGRGGGGGRGKAESMDRVSSILNAGEVKATIKVEVQTGDEPMDMSTSKSSEVTAWYNGWGAGPVAQRLQRGIMVRELGLGVQAGVSGGRVCRGPYQPPCFPLPLLLNTEPDPDRPRILHRALTNDEAGKNLPKDPSSLPSLAYSVTCDCNSSESGVGGDVGGCLYVGEYVWRKLETRQLDCSVIAVIFNVSQCEWAVPVTQEVERRVAVSLMKSLRQQQLHFPPAPEPSLSPQNEGCVTNRFQPAVAMVSTLEGTVKEGGGWGGWGGGGGWVGMYRVGGVVFVSHDHRGKSLGHVTS</sequence>
<dbReference type="Proteomes" id="UP000824540">
    <property type="component" value="Unassembled WGS sequence"/>
</dbReference>
<organism evidence="2 3">
    <name type="scientific">Albula glossodonta</name>
    <name type="common">roundjaw bonefish</name>
    <dbReference type="NCBI Taxonomy" id="121402"/>
    <lineage>
        <taxon>Eukaryota</taxon>
        <taxon>Metazoa</taxon>
        <taxon>Chordata</taxon>
        <taxon>Craniata</taxon>
        <taxon>Vertebrata</taxon>
        <taxon>Euteleostomi</taxon>
        <taxon>Actinopterygii</taxon>
        <taxon>Neopterygii</taxon>
        <taxon>Teleostei</taxon>
        <taxon>Albuliformes</taxon>
        <taxon>Albulidae</taxon>
        <taxon>Albula</taxon>
    </lineage>
</organism>
<dbReference type="AlphaFoldDB" id="A0A8T2P1Y8"/>
<feature type="compositionally biased region" description="Gly residues" evidence="1">
    <location>
        <begin position="43"/>
        <end position="54"/>
    </location>
</feature>
<feature type="compositionally biased region" description="Basic and acidic residues" evidence="1">
    <location>
        <begin position="14"/>
        <end position="39"/>
    </location>
</feature>
<feature type="region of interest" description="Disordered" evidence="1">
    <location>
        <begin position="1"/>
        <end position="59"/>
    </location>
</feature>
<name>A0A8T2P1Y8_9TELE</name>
<accession>A0A8T2P1Y8</accession>
<keyword evidence="3" id="KW-1185">Reference proteome</keyword>
<dbReference type="EMBL" id="JAFBMS010000023">
    <property type="protein sequence ID" value="KAG9343648.1"/>
    <property type="molecule type" value="Genomic_DNA"/>
</dbReference>
<evidence type="ECO:0000313" key="3">
    <source>
        <dbReference type="Proteomes" id="UP000824540"/>
    </source>
</evidence>
<gene>
    <name evidence="2" type="ORF">JZ751_013818</name>
</gene>
<comment type="caution">
    <text evidence="2">The sequence shown here is derived from an EMBL/GenBank/DDBJ whole genome shotgun (WGS) entry which is preliminary data.</text>
</comment>
<reference evidence="2" key="1">
    <citation type="thesis" date="2021" institute="BYU ScholarsArchive" country="Provo, UT, USA">
        <title>Applications of and Algorithms for Genome Assembly and Genomic Analyses with an Emphasis on Marine Teleosts.</title>
        <authorList>
            <person name="Pickett B.D."/>
        </authorList>
    </citation>
    <scope>NUCLEOTIDE SEQUENCE</scope>
    <source>
        <strain evidence="2">HI-2016</strain>
    </source>
</reference>
<proteinExistence type="predicted"/>
<evidence type="ECO:0000313" key="2">
    <source>
        <dbReference type="EMBL" id="KAG9343648.1"/>
    </source>
</evidence>
<evidence type="ECO:0000256" key="1">
    <source>
        <dbReference type="SAM" id="MobiDB-lite"/>
    </source>
</evidence>
<dbReference type="OrthoDB" id="8186989at2759"/>